<protein>
    <submittedName>
        <fullName evidence="2">Nucleotidyltransferase domain-containing protein</fullName>
    </submittedName>
</protein>
<dbReference type="InterPro" id="IPR043519">
    <property type="entry name" value="NT_sf"/>
</dbReference>
<gene>
    <name evidence="2" type="ORF">NF865_02300</name>
</gene>
<dbReference type="PANTHER" id="PTHR33933">
    <property type="entry name" value="NUCLEOTIDYLTRANSFERASE"/>
    <property type="match status" value="1"/>
</dbReference>
<dbReference type="KEGG" id="tagg:NF865_02300"/>
<proteinExistence type="predicted"/>
<sequence length="102" mass="11917">MREKALKEFIEKLKAQFPGRIEKIVLFGSYVRRDYDEESDIDVLIVGELSLDDILDLIFEIMLKYGVLINAITESKEEFERLKETSFHKIILSEGAVLYEKT</sequence>
<dbReference type="InterPro" id="IPR002934">
    <property type="entry name" value="Polymerase_NTP_transf_dom"/>
</dbReference>
<dbReference type="GO" id="GO:0016779">
    <property type="term" value="F:nucleotidyltransferase activity"/>
    <property type="evidence" value="ECO:0007669"/>
    <property type="project" value="InterPro"/>
</dbReference>
<dbReference type="Pfam" id="PF01909">
    <property type="entry name" value="NTP_transf_2"/>
    <property type="match status" value="1"/>
</dbReference>
<dbReference type="PANTHER" id="PTHR33933:SF3">
    <property type="entry name" value="PROTEIN ADENYLYLTRANSFERASE MJ0604-RELATED"/>
    <property type="match status" value="1"/>
</dbReference>
<organism evidence="2 3">
    <name type="scientific">Thermococcus aggregans</name>
    <dbReference type="NCBI Taxonomy" id="110163"/>
    <lineage>
        <taxon>Archaea</taxon>
        <taxon>Methanobacteriati</taxon>
        <taxon>Methanobacteriota</taxon>
        <taxon>Thermococci</taxon>
        <taxon>Thermococcales</taxon>
        <taxon>Thermococcaceae</taxon>
        <taxon>Thermococcus</taxon>
    </lineage>
</organism>
<evidence type="ECO:0000259" key="1">
    <source>
        <dbReference type="Pfam" id="PF01909"/>
    </source>
</evidence>
<dbReference type="AlphaFoldDB" id="A0A9E7MY56"/>
<evidence type="ECO:0000313" key="3">
    <source>
        <dbReference type="Proteomes" id="UP001055732"/>
    </source>
</evidence>
<evidence type="ECO:0000313" key="2">
    <source>
        <dbReference type="EMBL" id="USS41069.1"/>
    </source>
</evidence>
<dbReference type="CDD" id="cd05403">
    <property type="entry name" value="NT_KNTase_like"/>
    <property type="match status" value="1"/>
</dbReference>
<dbReference type="Gene3D" id="3.30.460.10">
    <property type="entry name" value="Beta Polymerase, domain 2"/>
    <property type="match status" value="1"/>
</dbReference>
<dbReference type="Proteomes" id="UP001055732">
    <property type="component" value="Chromosome"/>
</dbReference>
<reference evidence="2" key="2">
    <citation type="submission" date="2022-06" db="EMBL/GenBank/DDBJ databases">
        <authorList>
            <person name="Park Y.-J."/>
        </authorList>
    </citation>
    <scope>NUCLEOTIDE SEQUENCE</scope>
    <source>
        <strain evidence="2">TY</strain>
    </source>
</reference>
<dbReference type="InterPro" id="IPR052548">
    <property type="entry name" value="Type_VII_TA_antitoxin"/>
</dbReference>
<accession>A0A9E7MY56</accession>
<reference evidence="2" key="1">
    <citation type="journal article" date="1998" name="Int. J. Syst. Bacteriol. 48 Pt">
        <title>Thermococcus guaymasensis sp. nov. and Thermococcus aggregans sp. nov., two novel thermophilic archaea isolated from the Guaymas Basin hydrothermal vent site.</title>
        <authorList>
            <person name="Canganella F."/>
            <person name="Jones W.J."/>
            <person name="Gambacorta A."/>
            <person name="Antranikian G."/>
        </authorList>
    </citation>
    <scope>NUCLEOTIDE SEQUENCE</scope>
    <source>
        <strain evidence="2">TY</strain>
    </source>
</reference>
<keyword evidence="3" id="KW-1185">Reference proteome</keyword>
<feature type="domain" description="Polymerase nucleotidyl transferase" evidence="1">
    <location>
        <begin position="6"/>
        <end position="89"/>
    </location>
</feature>
<dbReference type="SUPFAM" id="SSF81301">
    <property type="entry name" value="Nucleotidyltransferase"/>
    <property type="match status" value="1"/>
</dbReference>
<dbReference type="RefSeq" id="WP_253305010.1">
    <property type="nucleotide sequence ID" value="NZ_CP099582.1"/>
</dbReference>
<name>A0A9E7MY56_THEAG</name>
<dbReference type="EMBL" id="CP099582">
    <property type="protein sequence ID" value="USS41069.1"/>
    <property type="molecule type" value="Genomic_DNA"/>
</dbReference>